<sequence length="205" mass="22241">MTPTTRGGCAPRLWRKHSPKLIDASKKDRRRSVRAIETPATDPSQAPARVPISAVVNGRSIQRTVEPRLTLADFLRDELGLTGTHLGCEHGVCGACSVFLDGRSVRTCLMLAVQIDGMRVTTVEGLEEFEETRRLRQAFSERGGLQCGFCTPGFLVTAVELLRDPDTEKPLTEDSVREALSGNICRCTGYQGIVQAVLDAAGESG</sequence>
<dbReference type="Pfam" id="PF00111">
    <property type="entry name" value="Fer2"/>
    <property type="match status" value="1"/>
</dbReference>
<dbReference type="PANTHER" id="PTHR44379:SF5">
    <property type="entry name" value="OXIDOREDUCTASE WITH IRON-SULFUR SUBUNIT"/>
    <property type="match status" value="1"/>
</dbReference>
<evidence type="ECO:0000256" key="1">
    <source>
        <dbReference type="ARBA" id="ARBA00022714"/>
    </source>
</evidence>
<dbReference type="Proteomes" id="UP001162885">
    <property type="component" value="Chromosome"/>
</dbReference>
<dbReference type="AlphaFoldDB" id="A0AAX2ZR00"/>
<dbReference type="InterPro" id="IPR001041">
    <property type="entry name" value="2Fe-2S_ferredoxin-type"/>
</dbReference>
<organism evidence="9 10">
    <name type="scientific">Mycolicibacterium boenickei</name>
    <dbReference type="NCBI Taxonomy" id="146017"/>
    <lineage>
        <taxon>Bacteria</taxon>
        <taxon>Bacillati</taxon>
        <taxon>Actinomycetota</taxon>
        <taxon>Actinomycetes</taxon>
        <taxon>Mycobacteriales</taxon>
        <taxon>Mycobacteriaceae</taxon>
        <taxon>Mycolicibacterium</taxon>
    </lineage>
</organism>
<dbReference type="PROSITE" id="PS00197">
    <property type="entry name" value="2FE2S_FER_1"/>
    <property type="match status" value="1"/>
</dbReference>
<protein>
    <submittedName>
        <fullName evidence="9">(2Fe-2S)-binding protein</fullName>
    </submittedName>
</protein>
<evidence type="ECO:0000256" key="5">
    <source>
        <dbReference type="ARBA" id="ARBA00023014"/>
    </source>
</evidence>
<dbReference type="SUPFAM" id="SSF54292">
    <property type="entry name" value="2Fe-2S ferredoxin-like"/>
    <property type="match status" value="1"/>
</dbReference>
<dbReference type="GO" id="GO:0046872">
    <property type="term" value="F:metal ion binding"/>
    <property type="evidence" value="ECO:0007669"/>
    <property type="project" value="UniProtKB-KW"/>
</dbReference>
<keyword evidence="5" id="KW-0411">Iron-sulfur</keyword>
<keyword evidence="3" id="KW-0560">Oxidoreductase</keyword>
<dbReference type="Gene3D" id="3.10.20.30">
    <property type="match status" value="1"/>
</dbReference>
<dbReference type="PROSITE" id="PS51085">
    <property type="entry name" value="2FE2S_FER_2"/>
    <property type="match status" value="1"/>
</dbReference>
<evidence type="ECO:0000313" key="10">
    <source>
        <dbReference type="Proteomes" id="UP001162885"/>
    </source>
</evidence>
<dbReference type="Pfam" id="PF01799">
    <property type="entry name" value="Fer2_2"/>
    <property type="match status" value="1"/>
</dbReference>
<dbReference type="InterPro" id="IPR002888">
    <property type="entry name" value="2Fe-2S-bd"/>
</dbReference>
<comment type="pathway">
    <text evidence="6">Alkaloid degradation; nicotine degradation.</text>
</comment>
<evidence type="ECO:0000313" key="9">
    <source>
        <dbReference type="EMBL" id="UNB97699.1"/>
    </source>
</evidence>
<proteinExistence type="predicted"/>
<evidence type="ECO:0000256" key="6">
    <source>
        <dbReference type="ARBA" id="ARBA00060707"/>
    </source>
</evidence>
<dbReference type="PANTHER" id="PTHR44379">
    <property type="entry name" value="OXIDOREDUCTASE WITH IRON-SULFUR SUBUNIT"/>
    <property type="match status" value="1"/>
</dbReference>
<accession>A0AAX2ZR00</accession>
<dbReference type="GO" id="GO:0051537">
    <property type="term" value="F:2 iron, 2 sulfur cluster binding"/>
    <property type="evidence" value="ECO:0007669"/>
    <property type="project" value="UniProtKB-KW"/>
</dbReference>
<dbReference type="InterPro" id="IPR036884">
    <property type="entry name" value="2Fe-2S-bd_dom_sf"/>
</dbReference>
<name>A0AAX2ZR00_9MYCO</name>
<dbReference type="EMBL" id="CP060016">
    <property type="protein sequence ID" value="UNB97699.1"/>
    <property type="molecule type" value="Genomic_DNA"/>
</dbReference>
<evidence type="ECO:0000259" key="8">
    <source>
        <dbReference type="PROSITE" id="PS51085"/>
    </source>
</evidence>
<dbReference type="Gene3D" id="1.10.150.120">
    <property type="entry name" value="[2Fe-2S]-binding domain"/>
    <property type="match status" value="1"/>
</dbReference>
<dbReference type="InterPro" id="IPR012675">
    <property type="entry name" value="Beta-grasp_dom_sf"/>
</dbReference>
<keyword evidence="2" id="KW-0479">Metal-binding</keyword>
<dbReference type="SUPFAM" id="SSF47741">
    <property type="entry name" value="CO dehydrogenase ISP C-domain like"/>
    <property type="match status" value="1"/>
</dbReference>
<dbReference type="FunFam" id="3.10.20.30:FF:000020">
    <property type="entry name" value="Xanthine dehydrogenase iron-sulfur subunit"/>
    <property type="match status" value="1"/>
</dbReference>
<feature type="domain" description="2Fe-2S ferredoxin-type" evidence="8">
    <location>
        <begin position="50"/>
        <end position="126"/>
    </location>
</feature>
<evidence type="ECO:0000256" key="3">
    <source>
        <dbReference type="ARBA" id="ARBA00023002"/>
    </source>
</evidence>
<reference evidence="9 10" key="1">
    <citation type="journal article" date="2022" name="BMC Genomics">
        <title>Comparative genome analysis of mycobacteria focusing on tRNA and non-coding RNA.</title>
        <authorList>
            <person name="Behra P.R.K."/>
            <person name="Pettersson B.M.F."/>
            <person name="Ramesh M."/>
            <person name="Das S."/>
            <person name="Dasgupta S."/>
            <person name="Kirsebom L.A."/>
        </authorList>
    </citation>
    <scope>NUCLEOTIDE SEQUENCE [LARGE SCALE GENOMIC DNA]</scope>
    <source>
        <strain evidence="9 10">DSM 44677</strain>
    </source>
</reference>
<evidence type="ECO:0000256" key="4">
    <source>
        <dbReference type="ARBA" id="ARBA00023004"/>
    </source>
</evidence>
<dbReference type="InterPro" id="IPR006058">
    <property type="entry name" value="2Fe2S_fd_BS"/>
</dbReference>
<dbReference type="InterPro" id="IPR036010">
    <property type="entry name" value="2Fe-2S_ferredoxin-like_sf"/>
</dbReference>
<dbReference type="InterPro" id="IPR051452">
    <property type="entry name" value="Diverse_Oxidoreductases"/>
</dbReference>
<keyword evidence="1" id="KW-0001">2Fe-2S</keyword>
<evidence type="ECO:0000256" key="7">
    <source>
        <dbReference type="SAM" id="MobiDB-lite"/>
    </source>
</evidence>
<feature type="region of interest" description="Disordered" evidence="7">
    <location>
        <begin position="24"/>
        <end position="48"/>
    </location>
</feature>
<dbReference type="CDD" id="cd00207">
    <property type="entry name" value="fer2"/>
    <property type="match status" value="1"/>
</dbReference>
<gene>
    <name evidence="9" type="ORF">H5U98_19200</name>
</gene>
<evidence type="ECO:0000256" key="2">
    <source>
        <dbReference type="ARBA" id="ARBA00022723"/>
    </source>
</evidence>
<keyword evidence="4" id="KW-0408">Iron</keyword>
<dbReference type="GO" id="GO:0016491">
    <property type="term" value="F:oxidoreductase activity"/>
    <property type="evidence" value="ECO:0007669"/>
    <property type="project" value="UniProtKB-KW"/>
</dbReference>